<dbReference type="GO" id="GO:0005829">
    <property type="term" value="C:cytosol"/>
    <property type="evidence" value="ECO:0007669"/>
    <property type="project" value="TreeGrafter"/>
</dbReference>
<dbReference type="AlphaFoldDB" id="A0A840PSI8"/>
<keyword evidence="9" id="KW-1185">Reference proteome</keyword>
<dbReference type="PANTHER" id="PTHR48111">
    <property type="entry name" value="REGULATOR OF RPOS"/>
    <property type="match status" value="1"/>
</dbReference>
<evidence type="ECO:0000256" key="4">
    <source>
        <dbReference type="ARBA" id="ARBA00023125"/>
    </source>
</evidence>
<protein>
    <submittedName>
        <fullName evidence="8">DNA-binding response OmpR family regulator</fullName>
    </submittedName>
</protein>
<dbReference type="GO" id="GO:0000156">
    <property type="term" value="F:phosphorelay response regulator activity"/>
    <property type="evidence" value="ECO:0007669"/>
    <property type="project" value="TreeGrafter"/>
</dbReference>
<sequence length="106" mass="11961">MAKKHSLMKKLLISLTPILQFQRIYQATNCEEAKQIIQLIKPDLAILDVMLPDGDGFSLLSTIRQYSNIPVIFLTARGEDEDRLLGLGLGADDYIIIKNDCFNTSY</sequence>
<dbReference type="Gene3D" id="3.40.50.2300">
    <property type="match status" value="1"/>
</dbReference>
<evidence type="ECO:0000313" key="8">
    <source>
        <dbReference type="EMBL" id="MBB5147712.1"/>
    </source>
</evidence>
<evidence type="ECO:0000313" key="9">
    <source>
        <dbReference type="Proteomes" id="UP000557217"/>
    </source>
</evidence>
<keyword evidence="3" id="KW-0805">Transcription regulation</keyword>
<dbReference type="PROSITE" id="PS50110">
    <property type="entry name" value="RESPONSE_REGULATORY"/>
    <property type="match status" value="1"/>
</dbReference>
<keyword evidence="1 6" id="KW-0597">Phosphoprotein</keyword>
<keyword evidence="4 8" id="KW-0238">DNA-binding</keyword>
<dbReference type="SUPFAM" id="SSF52172">
    <property type="entry name" value="CheY-like"/>
    <property type="match status" value="1"/>
</dbReference>
<dbReference type="InterPro" id="IPR039420">
    <property type="entry name" value="WalR-like"/>
</dbReference>
<dbReference type="Pfam" id="PF00072">
    <property type="entry name" value="Response_reg"/>
    <property type="match status" value="1"/>
</dbReference>
<dbReference type="GO" id="GO:0032993">
    <property type="term" value="C:protein-DNA complex"/>
    <property type="evidence" value="ECO:0007669"/>
    <property type="project" value="TreeGrafter"/>
</dbReference>
<keyword evidence="5" id="KW-0804">Transcription</keyword>
<reference evidence="8 9" key="1">
    <citation type="submission" date="2020-08" db="EMBL/GenBank/DDBJ databases">
        <title>Genomic Encyclopedia of Type Strains, Phase IV (KMG-IV): sequencing the most valuable type-strain genomes for metagenomic binning, comparative biology and taxonomic classification.</title>
        <authorList>
            <person name="Goeker M."/>
        </authorList>
    </citation>
    <scope>NUCLEOTIDE SEQUENCE [LARGE SCALE GENOMIC DNA]</scope>
    <source>
        <strain evidence="8 9">DSM 10633</strain>
    </source>
</reference>
<dbReference type="PANTHER" id="PTHR48111:SF1">
    <property type="entry name" value="TWO-COMPONENT RESPONSE REGULATOR ORR33"/>
    <property type="match status" value="1"/>
</dbReference>
<evidence type="ECO:0000256" key="1">
    <source>
        <dbReference type="ARBA" id="ARBA00022553"/>
    </source>
</evidence>
<dbReference type="GO" id="GO:0000976">
    <property type="term" value="F:transcription cis-regulatory region binding"/>
    <property type="evidence" value="ECO:0007669"/>
    <property type="project" value="TreeGrafter"/>
</dbReference>
<evidence type="ECO:0000256" key="6">
    <source>
        <dbReference type="PROSITE-ProRule" id="PRU00169"/>
    </source>
</evidence>
<gene>
    <name evidence="8" type="ORF">HNR36_000093</name>
</gene>
<accession>A0A840PSI8</accession>
<dbReference type="InterPro" id="IPR011006">
    <property type="entry name" value="CheY-like_superfamily"/>
</dbReference>
<comment type="caution">
    <text evidence="8">The sequence shown here is derived from an EMBL/GenBank/DDBJ whole genome shotgun (WGS) entry which is preliminary data.</text>
</comment>
<proteinExistence type="predicted"/>
<dbReference type="SMART" id="SM00448">
    <property type="entry name" value="REC"/>
    <property type="match status" value="1"/>
</dbReference>
<dbReference type="InterPro" id="IPR001789">
    <property type="entry name" value="Sig_transdc_resp-reg_receiver"/>
</dbReference>
<evidence type="ECO:0000256" key="5">
    <source>
        <dbReference type="ARBA" id="ARBA00023163"/>
    </source>
</evidence>
<name>A0A840PSI8_URETH</name>
<evidence type="ECO:0000259" key="7">
    <source>
        <dbReference type="PROSITE" id="PS50110"/>
    </source>
</evidence>
<dbReference type="GO" id="GO:0006355">
    <property type="term" value="P:regulation of DNA-templated transcription"/>
    <property type="evidence" value="ECO:0007669"/>
    <property type="project" value="TreeGrafter"/>
</dbReference>
<organism evidence="8 9">
    <name type="scientific">Ureibacillus thermosphaericus</name>
    <dbReference type="NCBI Taxonomy" id="51173"/>
    <lineage>
        <taxon>Bacteria</taxon>
        <taxon>Bacillati</taxon>
        <taxon>Bacillota</taxon>
        <taxon>Bacilli</taxon>
        <taxon>Bacillales</taxon>
        <taxon>Caryophanaceae</taxon>
        <taxon>Ureibacillus</taxon>
    </lineage>
</organism>
<feature type="modified residue" description="4-aspartylphosphate" evidence="6">
    <location>
        <position position="48"/>
    </location>
</feature>
<evidence type="ECO:0000256" key="3">
    <source>
        <dbReference type="ARBA" id="ARBA00023015"/>
    </source>
</evidence>
<dbReference type="CDD" id="cd17574">
    <property type="entry name" value="REC_OmpR"/>
    <property type="match status" value="1"/>
</dbReference>
<keyword evidence="2" id="KW-0902">Two-component regulatory system</keyword>
<evidence type="ECO:0000256" key="2">
    <source>
        <dbReference type="ARBA" id="ARBA00023012"/>
    </source>
</evidence>
<feature type="domain" description="Response regulatory" evidence="7">
    <location>
        <begin position="1"/>
        <end position="106"/>
    </location>
</feature>
<dbReference type="EMBL" id="JACHGZ010000001">
    <property type="protein sequence ID" value="MBB5147712.1"/>
    <property type="molecule type" value="Genomic_DNA"/>
</dbReference>
<dbReference type="Proteomes" id="UP000557217">
    <property type="component" value="Unassembled WGS sequence"/>
</dbReference>